<accession>A0A168R121</accession>
<dbReference type="Pfam" id="PF22768">
    <property type="entry name" value="SPP1_Dit"/>
    <property type="match status" value="1"/>
</dbReference>
<dbReference type="Proteomes" id="UP000077355">
    <property type="component" value="Unassembled WGS sequence"/>
</dbReference>
<keyword evidence="4" id="KW-1185">Reference proteome</keyword>
<dbReference type="InterPro" id="IPR008841">
    <property type="entry name" value="Siphovirus-type_tail_N"/>
</dbReference>
<protein>
    <recommendedName>
        <fullName evidence="5">Phage tail protein</fullName>
    </recommendedName>
</protein>
<dbReference type="Pfam" id="PF05709">
    <property type="entry name" value="Sipho_tail"/>
    <property type="match status" value="1"/>
</dbReference>
<dbReference type="AlphaFoldDB" id="A0A168R121"/>
<dbReference type="Gene3D" id="2.40.30.200">
    <property type="match status" value="1"/>
</dbReference>
<dbReference type="EMBL" id="LVJI01000001">
    <property type="protein sequence ID" value="OAB48454.1"/>
    <property type="molecule type" value="Genomic_DNA"/>
</dbReference>
<feature type="domain" description="Siphovirus-type tail component C-terminal" evidence="2">
    <location>
        <begin position="175"/>
        <end position="282"/>
    </location>
</feature>
<dbReference type="RefSeq" id="WP_068646083.1">
    <property type="nucleotide sequence ID" value="NZ_CP043611.1"/>
</dbReference>
<evidence type="ECO:0000259" key="2">
    <source>
        <dbReference type="Pfam" id="PF22768"/>
    </source>
</evidence>
<dbReference type="InterPro" id="IPR054738">
    <property type="entry name" value="Siphovirus-type_tail_C"/>
</dbReference>
<evidence type="ECO:0000313" key="3">
    <source>
        <dbReference type="EMBL" id="OAB48454.1"/>
    </source>
</evidence>
<reference evidence="3 4" key="1">
    <citation type="submission" date="2016-03" db="EMBL/GenBank/DDBJ databases">
        <title>Draft genome sequence of Paenibacillus antarcticus CECT 5836.</title>
        <authorList>
            <person name="Shin S.-K."/>
            <person name="Yi H."/>
        </authorList>
    </citation>
    <scope>NUCLEOTIDE SEQUENCE [LARGE SCALE GENOMIC DNA]</scope>
    <source>
        <strain evidence="3 4">CECT 5836</strain>
    </source>
</reference>
<dbReference type="Gene3D" id="2.60.120.860">
    <property type="match status" value="1"/>
</dbReference>
<evidence type="ECO:0000313" key="4">
    <source>
        <dbReference type="Proteomes" id="UP000077355"/>
    </source>
</evidence>
<sequence>MQIATFTNTRGESVVFDSFGPFVLQKIDGTANVSTEIKSTKSPYQDGSSFAGAQLDDRDIPIQGFINSISQQELYERRRELTRILNPKLGPGKLVYENSFRSYAIDAIALEGPVFGERFVHANLFVINFIANDPYWRDIETATKALRAEVGGLTFPLRLPTRFALASYRGVFHNTGDVETPVEIRYKGPATNPIVTNETTGEFIKVNCELLATDTLFITTERGNKRVEILNADGSKKNVFHWIDLGSTFFQLKIGENILRYGSSQDSDQLPATVTMSWSNRFLGG</sequence>
<evidence type="ECO:0000259" key="1">
    <source>
        <dbReference type="Pfam" id="PF05709"/>
    </source>
</evidence>
<gene>
    <name evidence="3" type="ORF">PBAT_02145</name>
</gene>
<proteinExistence type="predicted"/>
<name>A0A168R121_9BACL</name>
<evidence type="ECO:0008006" key="5">
    <source>
        <dbReference type="Google" id="ProtNLM"/>
    </source>
</evidence>
<comment type="caution">
    <text evidence="3">The sequence shown here is derived from an EMBL/GenBank/DDBJ whole genome shotgun (WGS) entry which is preliminary data.</text>
</comment>
<feature type="domain" description="Siphovirus-type tail component RIFT-related" evidence="1">
    <location>
        <begin position="11"/>
        <end position="130"/>
    </location>
</feature>
<organism evidence="3 4">
    <name type="scientific">Paenibacillus antarcticus</name>
    <dbReference type="NCBI Taxonomy" id="253703"/>
    <lineage>
        <taxon>Bacteria</taxon>
        <taxon>Bacillati</taxon>
        <taxon>Bacillota</taxon>
        <taxon>Bacilli</taxon>
        <taxon>Bacillales</taxon>
        <taxon>Paenibacillaceae</taxon>
        <taxon>Paenibacillus</taxon>
    </lineage>
</organism>